<accession>R7T2H3</accession>
<reference evidence="1 2" key="1">
    <citation type="journal article" date="2012" name="Science">
        <title>The Paleozoic origin of enzymatic lignin decomposition reconstructed from 31 fungal genomes.</title>
        <authorList>
            <person name="Floudas D."/>
            <person name="Binder M."/>
            <person name="Riley R."/>
            <person name="Barry K."/>
            <person name="Blanchette R.A."/>
            <person name="Henrissat B."/>
            <person name="Martinez A.T."/>
            <person name="Otillar R."/>
            <person name="Spatafora J.W."/>
            <person name="Yadav J.S."/>
            <person name="Aerts A."/>
            <person name="Benoit I."/>
            <person name="Boyd A."/>
            <person name="Carlson A."/>
            <person name="Copeland A."/>
            <person name="Coutinho P.M."/>
            <person name="de Vries R.P."/>
            <person name="Ferreira P."/>
            <person name="Findley K."/>
            <person name="Foster B."/>
            <person name="Gaskell J."/>
            <person name="Glotzer D."/>
            <person name="Gorecki P."/>
            <person name="Heitman J."/>
            <person name="Hesse C."/>
            <person name="Hori C."/>
            <person name="Igarashi K."/>
            <person name="Jurgens J.A."/>
            <person name="Kallen N."/>
            <person name="Kersten P."/>
            <person name="Kohler A."/>
            <person name="Kuees U."/>
            <person name="Kumar T.K.A."/>
            <person name="Kuo A."/>
            <person name="LaButti K."/>
            <person name="Larrondo L.F."/>
            <person name="Lindquist E."/>
            <person name="Ling A."/>
            <person name="Lombard V."/>
            <person name="Lucas S."/>
            <person name="Lundell T."/>
            <person name="Martin R."/>
            <person name="McLaughlin D.J."/>
            <person name="Morgenstern I."/>
            <person name="Morin E."/>
            <person name="Murat C."/>
            <person name="Nagy L.G."/>
            <person name="Nolan M."/>
            <person name="Ohm R.A."/>
            <person name="Patyshakuliyeva A."/>
            <person name="Rokas A."/>
            <person name="Ruiz-Duenas F.J."/>
            <person name="Sabat G."/>
            <person name="Salamov A."/>
            <person name="Samejima M."/>
            <person name="Schmutz J."/>
            <person name="Slot J.C."/>
            <person name="St John F."/>
            <person name="Stenlid J."/>
            <person name="Sun H."/>
            <person name="Sun S."/>
            <person name="Syed K."/>
            <person name="Tsang A."/>
            <person name="Wiebenga A."/>
            <person name="Young D."/>
            <person name="Pisabarro A."/>
            <person name="Eastwood D.C."/>
            <person name="Martin F."/>
            <person name="Cullen D."/>
            <person name="Grigoriev I.V."/>
            <person name="Hibbett D.S."/>
        </authorList>
    </citation>
    <scope>NUCLEOTIDE SEQUENCE [LARGE SCALE GENOMIC DNA]</scope>
    <source>
        <strain evidence="1 2">LYAD-421 SS1</strain>
    </source>
</reference>
<dbReference type="RefSeq" id="XP_007365657.1">
    <property type="nucleotide sequence ID" value="XM_007365595.1"/>
</dbReference>
<dbReference type="GeneID" id="18839070"/>
<organism evidence="1 2">
    <name type="scientific">Dichomitus squalens (strain LYAD-421)</name>
    <name type="common">Western red white-rot fungus</name>
    <dbReference type="NCBI Taxonomy" id="732165"/>
    <lineage>
        <taxon>Eukaryota</taxon>
        <taxon>Fungi</taxon>
        <taxon>Dikarya</taxon>
        <taxon>Basidiomycota</taxon>
        <taxon>Agaricomycotina</taxon>
        <taxon>Agaricomycetes</taxon>
        <taxon>Polyporales</taxon>
        <taxon>Polyporaceae</taxon>
        <taxon>Dichomitus</taxon>
    </lineage>
</organism>
<dbReference type="HOGENOM" id="CLU_1578485_0_0_1"/>
<gene>
    <name evidence="1" type="ORF">DICSQDRAFT_169977</name>
</gene>
<dbReference type="AlphaFoldDB" id="R7T2H3"/>
<name>R7T2H3_DICSQ</name>
<protein>
    <submittedName>
        <fullName evidence="1">Uncharacterized protein</fullName>
    </submittedName>
</protein>
<proteinExistence type="predicted"/>
<dbReference type="EMBL" id="JH719409">
    <property type="protein sequence ID" value="EJF61562.1"/>
    <property type="molecule type" value="Genomic_DNA"/>
</dbReference>
<evidence type="ECO:0000313" key="1">
    <source>
        <dbReference type="EMBL" id="EJF61562.1"/>
    </source>
</evidence>
<dbReference type="KEGG" id="dsq:DICSQDRAFT_169977"/>
<evidence type="ECO:0000313" key="2">
    <source>
        <dbReference type="Proteomes" id="UP000053319"/>
    </source>
</evidence>
<dbReference type="Proteomes" id="UP000053319">
    <property type="component" value="Unassembled WGS sequence"/>
</dbReference>
<sequence length="169" mass="18542">MSDLTISYDEHHFVGFGFEWGQPAADVNCVPQAPDTFDGYNHLDYPYPAADEVPCVQPSPSPPTEDDQAAPYPPHVDAFRTRFDAHSNVVRIEVPVTCPRPGLRRGREPRGAARPLARRALFRHQVHDEGAVRLEWVCLGDDAVCASPARAGQPPALQEAALSLLSYDG</sequence>